<gene>
    <name evidence="2" type="ORF">NPIL_21761</name>
</gene>
<dbReference type="EMBL" id="BMAW01082737">
    <property type="protein sequence ID" value="GFU30487.1"/>
    <property type="molecule type" value="Genomic_DNA"/>
</dbReference>
<reference evidence="2" key="1">
    <citation type="submission" date="2020-08" db="EMBL/GenBank/DDBJ databases">
        <title>Multicomponent nature underlies the extraordinary mechanical properties of spider dragline silk.</title>
        <authorList>
            <person name="Kono N."/>
            <person name="Nakamura H."/>
            <person name="Mori M."/>
            <person name="Yoshida Y."/>
            <person name="Ohtoshi R."/>
            <person name="Malay A.D."/>
            <person name="Moran D.A.P."/>
            <person name="Tomita M."/>
            <person name="Numata K."/>
            <person name="Arakawa K."/>
        </authorList>
    </citation>
    <scope>NUCLEOTIDE SEQUENCE</scope>
</reference>
<evidence type="ECO:0000256" key="1">
    <source>
        <dbReference type="SAM" id="MobiDB-lite"/>
    </source>
</evidence>
<accession>A0A8X6QJQ5</accession>
<name>A0A8X6QJQ5_NEPPI</name>
<organism evidence="2 3">
    <name type="scientific">Nephila pilipes</name>
    <name type="common">Giant wood spider</name>
    <name type="synonym">Nephila maculata</name>
    <dbReference type="NCBI Taxonomy" id="299642"/>
    <lineage>
        <taxon>Eukaryota</taxon>
        <taxon>Metazoa</taxon>
        <taxon>Ecdysozoa</taxon>
        <taxon>Arthropoda</taxon>
        <taxon>Chelicerata</taxon>
        <taxon>Arachnida</taxon>
        <taxon>Araneae</taxon>
        <taxon>Araneomorphae</taxon>
        <taxon>Entelegynae</taxon>
        <taxon>Araneoidea</taxon>
        <taxon>Nephilidae</taxon>
        <taxon>Nephila</taxon>
    </lineage>
</organism>
<proteinExistence type="predicted"/>
<evidence type="ECO:0000313" key="3">
    <source>
        <dbReference type="Proteomes" id="UP000887013"/>
    </source>
</evidence>
<keyword evidence="3" id="KW-1185">Reference proteome</keyword>
<protein>
    <submittedName>
        <fullName evidence="2">Uncharacterized protein</fullName>
    </submittedName>
</protein>
<evidence type="ECO:0000313" key="2">
    <source>
        <dbReference type="EMBL" id="GFU30487.1"/>
    </source>
</evidence>
<sequence length="105" mass="11857">MMKRRKEKFVGCSGRRDERSEMRKREVMLRSTRVSRLPIPETLSAPLPLATTSSEQSQCANARNEYSSNHVKSVNCLLGMISLTWCLDCDCRVGGPSRHSLEKIG</sequence>
<dbReference type="AlphaFoldDB" id="A0A8X6QJQ5"/>
<dbReference type="Proteomes" id="UP000887013">
    <property type="component" value="Unassembled WGS sequence"/>
</dbReference>
<feature type="region of interest" description="Disordered" evidence="1">
    <location>
        <begin position="1"/>
        <end position="22"/>
    </location>
</feature>
<comment type="caution">
    <text evidence="2">The sequence shown here is derived from an EMBL/GenBank/DDBJ whole genome shotgun (WGS) entry which is preliminary data.</text>
</comment>